<accession>A0A212EQ12</accession>
<keyword evidence="2" id="KW-0963">Cytoplasm</keyword>
<dbReference type="STRING" id="278856.A0A212EQ12"/>
<dbReference type="SMART" id="SM00320">
    <property type="entry name" value="WD40"/>
    <property type="match status" value="3"/>
</dbReference>
<sequence length="491" mass="53321">MSCLSSFDSEAVGFDSASDDKKPMRTNSSQTTEFSEGGMGSQTHMSKDIGCLAQPEDIKPTEAQEYPPPGLNEFLRRVVPAMMDQLDQNNTEFLNNSSDSDEEEVIGARLFQEMQLRDGIGAGDHETSILGVTWSSAGNSLAVSIGQLHHETFCQTSGIIKVFTLKRSEDKFVHSLDISENNCVTVLKYHPNVAALLAYGTTSGEVVLCNLRNGSLDEGTQLTSPAGCHGSRRVSGLQWADAPLANIYLLMQIHNKGKRRGAADQVLFSSGCDGTLNAWQVNSHSKVFENIICYNINGSKKVPVPDITCFDFFKSYPLRSAEEKSYNDVFVVGARSGQLFLCKVTPQTDSDPVYEVLQPHGTCVLDVSFSFQRPGIFVSISTDSEVRVYDINQNSPLRIICLDIPICCMSWLCGPCVVLGLAGCDELLRVYNICSGRAVPVSGLAGNATVTCVAVNQSGSCRIAAGDGSGALHLYELPSRRMRLTAEDLDF</sequence>
<name>A0A212EQ12_DANPL</name>
<organism evidence="6 7">
    <name type="scientific">Danaus plexippus plexippus</name>
    <dbReference type="NCBI Taxonomy" id="278856"/>
    <lineage>
        <taxon>Eukaryota</taxon>
        <taxon>Metazoa</taxon>
        <taxon>Ecdysozoa</taxon>
        <taxon>Arthropoda</taxon>
        <taxon>Hexapoda</taxon>
        <taxon>Insecta</taxon>
        <taxon>Pterygota</taxon>
        <taxon>Neoptera</taxon>
        <taxon>Endopterygota</taxon>
        <taxon>Lepidoptera</taxon>
        <taxon>Glossata</taxon>
        <taxon>Ditrysia</taxon>
        <taxon>Papilionoidea</taxon>
        <taxon>Nymphalidae</taxon>
        <taxon>Danainae</taxon>
        <taxon>Danaini</taxon>
        <taxon>Danaina</taxon>
        <taxon>Danaus</taxon>
        <taxon>Danaus</taxon>
    </lineage>
</organism>
<dbReference type="AlphaFoldDB" id="A0A212EQ12"/>
<dbReference type="GO" id="GO:0005868">
    <property type="term" value="C:cytoplasmic dynein complex"/>
    <property type="evidence" value="ECO:0007669"/>
    <property type="project" value="TreeGrafter"/>
</dbReference>
<gene>
    <name evidence="6" type="ORF">KGM_201590</name>
</gene>
<dbReference type="eggNOG" id="KOG1587">
    <property type="taxonomic scope" value="Eukaryota"/>
</dbReference>
<dbReference type="InterPro" id="IPR050687">
    <property type="entry name" value="Dynein_IC"/>
</dbReference>
<dbReference type="EMBL" id="AGBW02013337">
    <property type="protein sequence ID" value="OWR43585.1"/>
    <property type="molecule type" value="Genomic_DNA"/>
</dbReference>
<dbReference type="Proteomes" id="UP000007151">
    <property type="component" value="Unassembled WGS sequence"/>
</dbReference>
<evidence type="ECO:0000313" key="7">
    <source>
        <dbReference type="Proteomes" id="UP000007151"/>
    </source>
</evidence>
<dbReference type="Gene3D" id="2.130.10.10">
    <property type="entry name" value="YVTN repeat-like/Quinoprotein amine dehydrogenase"/>
    <property type="match status" value="2"/>
</dbReference>
<feature type="region of interest" description="Disordered" evidence="5">
    <location>
        <begin position="1"/>
        <end position="46"/>
    </location>
</feature>
<dbReference type="KEGG" id="dpl:KGM_201590"/>
<dbReference type="GO" id="GO:0045504">
    <property type="term" value="F:dynein heavy chain binding"/>
    <property type="evidence" value="ECO:0007669"/>
    <property type="project" value="TreeGrafter"/>
</dbReference>
<keyword evidence="4" id="KW-0677">Repeat</keyword>
<evidence type="ECO:0000313" key="6">
    <source>
        <dbReference type="EMBL" id="OWR43585.1"/>
    </source>
</evidence>
<dbReference type="OrthoDB" id="445052at2759"/>
<evidence type="ECO:0000256" key="5">
    <source>
        <dbReference type="SAM" id="MobiDB-lite"/>
    </source>
</evidence>
<dbReference type="GO" id="GO:0045503">
    <property type="term" value="F:dynein light chain binding"/>
    <property type="evidence" value="ECO:0007669"/>
    <property type="project" value="TreeGrafter"/>
</dbReference>
<feature type="compositionally biased region" description="Polar residues" evidence="5">
    <location>
        <begin position="25"/>
        <end position="34"/>
    </location>
</feature>
<evidence type="ECO:0000256" key="3">
    <source>
        <dbReference type="ARBA" id="ARBA00022574"/>
    </source>
</evidence>
<dbReference type="PANTHER" id="PTHR12442">
    <property type="entry name" value="DYNEIN INTERMEDIATE CHAIN"/>
    <property type="match status" value="1"/>
</dbReference>
<dbReference type="PANTHER" id="PTHR12442:SF26">
    <property type="entry name" value="CYTOPLASMIC DYNEIN 2 INTERMEDIATE CHAIN 2"/>
    <property type="match status" value="1"/>
</dbReference>
<dbReference type="GO" id="GO:0097014">
    <property type="term" value="C:ciliary plasm"/>
    <property type="evidence" value="ECO:0007669"/>
    <property type="project" value="TreeGrafter"/>
</dbReference>
<keyword evidence="3" id="KW-0853">WD repeat</keyword>
<evidence type="ECO:0000256" key="2">
    <source>
        <dbReference type="ARBA" id="ARBA00022490"/>
    </source>
</evidence>
<reference evidence="6 7" key="1">
    <citation type="journal article" date="2011" name="Cell">
        <title>The monarch butterfly genome yields insights into long-distance migration.</title>
        <authorList>
            <person name="Zhan S."/>
            <person name="Merlin C."/>
            <person name="Boore J.L."/>
            <person name="Reppert S.M."/>
        </authorList>
    </citation>
    <scope>NUCLEOTIDE SEQUENCE [LARGE SCALE GENOMIC DNA]</scope>
    <source>
        <strain evidence="6">F-2</strain>
    </source>
</reference>
<dbReference type="InterPro" id="IPR015943">
    <property type="entry name" value="WD40/YVTN_repeat-like_dom_sf"/>
</dbReference>
<evidence type="ECO:0000256" key="4">
    <source>
        <dbReference type="ARBA" id="ARBA00022737"/>
    </source>
</evidence>
<dbReference type="InterPro" id="IPR001680">
    <property type="entry name" value="WD40_rpt"/>
</dbReference>
<comment type="caution">
    <text evidence="6">The sequence shown here is derived from an EMBL/GenBank/DDBJ whole genome shotgun (WGS) entry which is preliminary data.</text>
</comment>
<dbReference type="InterPro" id="IPR036322">
    <property type="entry name" value="WD40_repeat_dom_sf"/>
</dbReference>
<comment type="subcellular location">
    <subcellularLocation>
        <location evidence="1">Cytoplasm</location>
    </subcellularLocation>
</comment>
<dbReference type="SUPFAM" id="SSF50978">
    <property type="entry name" value="WD40 repeat-like"/>
    <property type="match status" value="1"/>
</dbReference>
<proteinExistence type="predicted"/>
<evidence type="ECO:0000256" key="1">
    <source>
        <dbReference type="ARBA" id="ARBA00004496"/>
    </source>
</evidence>
<keyword evidence="7" id="KW-1185">Reference proteome</keyword>
<dbReference type="GO" id="GO:0042073">
    <property type="term" value="P:intraciliary transport"/>
    <property type="evidence" value="ECO:0007669"/>
    <property type="project" value="TreeGrafter"/>
</dbReference>
<protein>
    <submittedName>
        <fullName evidence="6">WD repeat-containing protein 34</fullName>
    </submittedName>
</protein>